<dbReference type="Pfam" id="PF03960">
    <property type="entry name" value="ArsC"/>
    <property type="match status" value="1"/>
</dbReference>
<evidence type="ECO:0000313" key="5">
    <source>
        <dbReference type="EMBL" id="WCL54558.1"/>
    </source>
</evidence>
<organism evidence="5 6">
    <name type="scientific">Gimibacter soli</name>
    <dbReference type="NCBI Taxonomy" id="3024400"/>
    <lineage>
        <taxon>Bacteria</taxon>
        <taxon>Pseudomonadati</taxon>
        <taxon>Pseudomonadota</taxon>
        <taxon>Alphaproteobacteria</taxon>
        <taxon>Kordiimonadales</taxon>
        <taxon>Temperatibacteraceae</taxon>
        <taxon>Gimibacter</taxon>
    </lineage>
</organism>
<gene>
    <name evidence="5" type="primary">arsC</name>
    <name evidence="5" type="ORF">PH603_02145</name>
</gene>
<keyword evidence="2 4" id="KW-0560">Oxidoreductase</keyword>
<dbReference type="PANTHER" id="PTHR30041">
    <property type="entry name" value="ARSENATE REDUCTASE"/>
    <property type="match status" value="1"/>
</dbReference>
<dbReference type="InterPro" id="IPR036249">
    <property type="entry name" value="Thioredoxin-like_sf"/>
</dbReference>
<dbReference type="InterPro" id="IPR006660">
    <property type="entry name" value="Arsenate_reductase-like"/>
</dbReference>
<evidence type="ECO:0000313" key="6">
    <source>
        <dbReference type="Proteomes" id="UP001217500"/>
    </source>
</evidence>
<sequence>MAEKSVTIWHNPRCSKSRETLALLEGMGLTPTVRLYLEEAPSEDELEAVLGMLGIEPRALMRTKEDEYKAQGLADVTNGKALVKAMATTPKLIERPIVFHAGKAAIGRPPEAVKAIL</sequence>
<dbReference type="AlphaFoldDB" id="A0AAE9XVF7"/>
<dbReference type="GO" id="GO:0008794">
    <property type="term" value="F:arsenate reductase (glutaredoxin) activity"/>
    <property type="evidence" value="ECO:0007669"/>
    <property type="project" value="UniProtKB-UniRule"/>
</dbReference>
<evidence type="ECO:0000256" key="3">
    <source>
        <dbReference type="PROSITE-ProRule" id="PRU01282"/>
    </source>
</evidence>
<evidence type="ECO:0000256" key="2">
    <source>
        <dbReference type="ARBA" id="ARBA00023002"/>
    </source>
</evidence>
<dbReference type="EMBL" id="CP116805">
    <property type="protein sequence ID" value="WCL54558.1"/>
    <property type="molecule type" value="Genomic_DNA"/>
</dbReference>
<dbReference type="KEGG" id="gso:PH603_02145"/>
<dbReference type="NCBIfam" id="TIGR00014">
    <property type="entry name" value="arsC"/>
    <property type="match status" value="1"/>
</dbReference>
<dbReference type="Gene3D" id="3.40.30.10">
    <property type="entry name" value="Glutaredoxin"/>
    <property type="match status" value="1"/>
</dbReference>
<dbReference type="PANTHER" id="PTHR30041:SF4">
    <property type="entry name" value="ARSENATE REDUCTASE"/>
    <property type="match status" value="1"/>
</dbReference>
<dbReference type="RefSeq" id="WP_289504277.1">
    <property type="nucleotide sequence ID" value="NZ_CP116805.1"/>
</dbReference>
<dbReference type="CDD" id="cd03034">
    <property type="entry name" value="ArsC_ArsC"/>
    <property type="match status" value="1"/>
</dbReference>
<proteinExistence type="inferred from homology"/>
<protein>
    <recommendedName>
        <fullName evidence="4">Arsenate reductase</fullName>
        <ecNumber evidence="4">1.20.4.1</ecNumber>
    </recommendedName>
</protein>
<dbReference type="SUPFAM" id="SSF52833">
    <property type="entry name" value="Thioredoxin-like"/>
    <property type="match status" value="1"/>
</dbReference>
<dbReference type="Proteomes" id="UP001217500">
    <property type="component" value="Chromosome"/>
</dbReference>
<dbReference type="EC" id="1.20.4.1" evidence="4"/>
<dbReference type="PROSITE" id="PS51353">
    <property type="entry name" value="ARSC"/>
    <property type="match status" value="1"/>
</dbReference>
<comment type="catalytic activity">
    <reaction evidence="4">
        <text>[glutaredoxin]-dithiol + arsenate + glutathione + H(+) = glutathionyl-S-S-[glutaredoxin] + arsenite + H2O</text>
        <dbReference type="Rhea" id="RHEA:22016"/>
        <dbReference type="Rhea" id="RHEA-COMP:10729"/>
        <dbReference type="Rhea" id="RHEA-COMP:17668"/>
        <dbReference type="ChEBI" id="CHEBI:15377"/>
        <dbReference type="ChEBI" id="CHEBI:15378"/>
        <dbReference type="ChEBI" id="CHEBI:29242"/>
        <dbReference type="ChEBI" id="CHEBI:29950"/>
        <dbReference type="ChEBI" id="CHEBI:48597"/>
        <dbReference type="ChEBI" id="CHEBI:57925"/>
        <dbReference type="ChEBI" id="CHEBI:146199"/>
        <dbReference type="EC" id="1.20.4.1"/>
    </reaction>
</comment>
<accession>A0AAE9XVF7</accession>
<keyword evidence="6" id="KW-1185">Reference proteome</keyword>
<reference evidence="5" key="1">
    <citation type="submission" date="2023-01" db="EMBL/GenBank/DDBJ databases">
        <title>The genome sequence of Kordiimonadaceae bacterium 6D33.</title>
        <authorList>
            <person name="Liu Y."/>
        </authorList>
    </citation>
    <scope>NUCLEOTIDE SEQUENCE</scope>
    <source>
        <strain evidence="5">6D33</strain>
    </source>
</reference>
<comment type="similarity">
    <text evidence="1 3 4">Belongs to the ArsC family.</text>
</comment>
<evidence type="ECO:0000256" key="1">
    <source>
        <dbReference type="ARBA" id="ARBA00007198"/>
    </source>
</evidence>
<name>A0AAE9XVF7_9PROT</name>
<evidence type="ECO:0000256" key="4">
    <source>
        <dbReference type="RuleBase" id="RU362029"/>
    </source>
</evidence>
<dbReference type="InterPro" id="IPR006659">
    <property type="entry name" value="Arsenate_reductase"/>
</dbReference>